<protein>
    <submittedName>
        <fullName evidence="1">Unannotated protein</fullName>
    </submittedName>
</protein>
<gene>
    <name evidence="1" type="ORF">UFOPK3255_00921</name>
</gene>
<reference evidence="1" key="1">
    <citation type="submission" date="2020-05" db="EMBL/GenBank/DDBJ databases">
        <authorList>
            <person name="Chiriac C."/>
            <person name="Salcher M."/>
            <person name="Ghai R."/>
            <person name="Kavagutti S V."/>
        </authorList>
    </citation>
    <scope>NUCLEOTIDE SEQUENCE</scope>
</reference>
<dbReference type="AlphaFoldDB" id="A0A6J7BKG7"/>
<evidence type="ECO:0000313" key="1">
    <source>
        <dbReference type="EMBL" id="CAB4844489.1"/>
    </source>
</evidence>
<sequence length="33" mass="3640">MKMLIRWAAIFAALVISIVTRLISGLTKKALPL</sequence>
<accession>A0A6J7BKG7</accession>
<dbReference type="EMBL" id="CAFAZY010000141">
    <property type="protein sequence ID" value="CAB4844489.1"/>
    <property type="molecule type" value="Genomic_DNA"/>
</dbReference>
<proteinExistence type="predicted"/>
<name>A0A6J7BKG7_9ZZZZ</name>
<organism evidence="1">
    <name type="scientific">freshwater metagenome</name>
    <dbReference type="NCBI Taxonomy" id="449393"/>
    <lineage>
        <taxon>unclassified sequences</taxon>
        <taxon>metagenomes</taxon>
        <taxon>ecological metagenomes</taxon>
    </lineage>
</organism>